<name>A0A1X2IAX4_9FUNG</name>
<gene>
    <name evidence="2" type="ORF">BCR42DRAFT_419134</name>
</gene>
<proteinExistence type="predicted"/>
<protein>
    <submittedName>
        <fullName evidence="2">Uncharacterized protein</fullName>
    </submittedName>
</protein>
<accession>A0A1X2IAX4</accession>
<comment type="caution">
    <text evidence="2">The sequence shown here is derived from an EMBL/GenBank/DDBJ whole genome shotgun (WGS) entry which is preliminary data.</text>
</comment>
<dbReference type="STRING" id="90262.A0A1X2IAX4"/>
<dbReference type="EMBL" id="MCGE01000017">
    <property type="protein sequence ID" value="ORZ13083.1"/>
    <property type="molecule type" value="Genomic_DNA"/>
</dbReference>
<keyword evidence="1" id="KW-0812">Transmembrane</keyword>
<reference evidence="2 3" key="1">
    <citation type="submission" date="2016-07" db="EMBL/GenBank/DDBJ databases">
        <title>Pervasive Adenine N6-methylation of Active Genes in Fungi.</title>
        <authorList>
            <consortium name="DOE Joint Genome Institute"/>
            <person name="Mondo S.J."/>
            <person name="Dannebaum R.O."/>
            <person name="Kuo R.C."/>
            <person name="Labutti K."/>
            <person name="Haridas S."/>
            <person name="Kuo A."/>
            <person name="Salamov A."/>
            <person name="Ahrendt S.R."/>
            <person name="Lipzen A."/>
            <person name="Sullivan W."/>
            <person name="Andreopoulos W.B."/>
            <person name="Clum A."/>
            <person name="Lindquist E."/>
            <person name="Daum C."/>
            <person name="Ramamoorthy G.K."/>
            <person name="Gryganskyi A."/>
            <person name="Culley D."/>
            <person name="Magnuson J.K."/>
            <person name="James T.Y."/>
            <person name="O'Malley M.A."/>
            <person name="Stajich J.E."/>
            <person name="Spatafora J.W."/>
            <person name="Visel A."/>
            <person name="Grigoriev I.V."/>
        </authorList>
    </citation>
    <scope>NUCLEOTIDE SEQUENCE [LARGE SCALE GENOMIC DNA]</scope>
    <source>
        <strain evidence="2 3">NRRL 1336</strain>
    </source>
</reference>
<keyword evidence="3" id="KW-1185">Reference proteome</keyword>
<evidence type="ECO:0000313" key="3">
    <source>
        <dbReference type="Proteomes" id="UP000193560"/>
    </source>
</evidence>
<dbReference type="OrthoDB" id="2266750at2759"/>
<dbReference type="AlphaFoldDB" id="A0A1X2IAX4"/>
<feature type="transmembrane region" description="Helical" evidence="1">
    <location>
        <begin position="7"/>
        <end position="28"/>
    </location>
</feature>
<evidence type="ECO:0000256" key="1">
    <source>
        <dbReference type="SAM" id="Phobius"/>
    </source>
</evidence>
<keyword evidence="1" id="KW-0472">Membrane</keyword>
<organism evidence="2 3">
    <name type="scientific">Absidia repens</name>
    <dbReference type="NCBI Taxonomy" id="90262"/>
    <lineage>
        <taxon>Eukaryota</taxon>
        <taxon>Fungi</taxon>
        <taxon>Fungi incertae sedis</taxon>
        <taxon>Mucoromycota</taxon>
        <taxon>Mucoromycotina</taxon>
        <taxon>Mucoromycetes</taxon>
        <taxon>Mucorales</taxon>
        <taxon>Cunninghamellaceae</taxon>
        <taxon>Absidia</taxon>
    </lineage>
</organism>
<evidence type="ECO:0000313" key="2">
    <source>
        <dbReference type="EMBL" id="ORZ13083.1"/>
    </source>
</evidence>
<sequence length="499" mass="56647">MARLIRLTYYLVALLFFLILSIVALSRYQLVNTVPTPSTKVTKTPIQFDTKYLSWLPHGEFTDQHEAFRNAVQLGKELNRTVIAPMLRLGKPLAWQPFEQMAQTYSTLQNKQLIRQKCTELAVVTNDQTCITLNDWTEIPWSSLFDLDAISTEFGIPIIERTHGHGWGLDETSENVMGSITDTVVIDVLTFMENSTFYSQHQQRQWDGLFGRQSSQRILNQPTQDKNKLPLKTVIRPQQWKDVDQRQYIQFGALSSTPRYQLHSTPQQQALRKALSRHLFVSPNQMAPLKYQADQVIATLGGVNHFSSLRLNLAKVIALDARVNKDATGAPITTMDDLDVQTQKELMDAVVLEVFGDIPINQAVSAAMPVNPDSTLARILLQQQPSSSPQERRQLLDACIDYRQNIEERYPIYYLVNDHIPSPASQPDTYGPLLSFFPCLFTKSDMKHWGKLDMSTWISSSPVLQDIGVDYEKMLDPMLDILISGQGINITIMNVSLFA</sequence>
<dbReference type="Proteomes" id="UP000193560">
    <property type="component" value="Unassembled WGS sequence"/>
</dbReference>
<keyword evidence="1" id="KW-1133">Transmembrane helix</keyword>